<dbReference type="EMBL" id="QRHL01000014">
    <property type="protein sequence ID" value="RHF71526.1"/>
    <property type="molecule type" value="Genomic_DNA"/>
</dbReference>
<comment type="caution">
    <text evidence="2">The sequence shown here is derived from an EMBL/GenBank/DDBJ whole genome shotgun (WGS) entry which is preliminary data.</text>
</comment>
<protein>
    <recommendedName>
        <fullName evidence="4">DUF2232 domain-containing protein</fullName>
    </recommendedName>
</protein>
<dbReference type="RefSeq" id="WP_118127276.1">
    <property type="nucleotide sequence ID" value="NZ_CAEUHP010000001.1"/>
</dbReference>
<feature type="transmembrane region" description="Helical" evidence="1">
    <location>
        <begin position="200"/>
        <end position="221"/>
    </location>
</feature>
<proteinExistence type="predicted"/>
<evidence type="ECO:0008006" key="4">
    <source>
        <dbReference type="Google" id="ProtNLM"/>
    </source>
</evidence>
<sequence length="269" mass="31197">MFLLSSVLSIVLLFLLSLLMPVMSFALPIYKIKKMKNFTFREKLIANIIVIILIGLINPWLTPFYLGFFIVIESLYNYFISKGDKVKKFDRIVIISLVTTALMTGLLFLLKDDINNNMGLLMEVYEKNFQISKAESLEVFEMIKNSAVYYIFIYTILSVFAMYISLDIKDYSQWEISFEWLLIYLLGYFAIHLFKIDNFYTNNILGIGECIFIFFGVKTLYSVFSKKIKYKGIANMIAVMLGLLFPFGTFVIGVFGGFKIDKIKINEKK</sequence>
<dbReference type="Proteomes" id="UP000284676">
    <property type="component" value="Unassembled WGS sequence"/>
</dbReference>
<evidence type="ECO:0000313" key="3">
    <source>
        <dbReference type="Proteomes" id="UP000284676"/>
    </source>
</evidence>
<feature type="transmembrane region" description="Helical" evidence="1">
    <location>
        <begin position="178"/>
        <end position="194"/>
    </location>
</feature>
<dbReference type="AlphaFoldDB" id="A0A414PSR1"/>
<evidence type="ECO:0000256" key="1">
    <source>
        <dbReference type="SAM" id="Phobius"/>
    </source>
</evidence>
<feature type="transmembrane region" description="Helical" evidence="1">
    <location>
        <begin position="92"/>
        <end position="110"/>
    </location>
</feature>
<feature type="transmembrane region" description="Helical" evidence="1">
    <location>
        <begin position="6"/>
        <end position="28"/>
    </location>
</feature>
<keyword evidence="1" id="KW-0472">Membrane</keyword>
<evidence type="ECO:0000313" key="2">
    <source>
        <dbReference type="EMBL" id="RHF71526.1"/>
    </source>
</evidence>
<feature type="transmembrane region" description="Helical" evidence="1">
    <location>
        <begin position="147"/>
        <end position="166"/>
    </location>
</feature>
<keyword evidence="1" id="KW-1133">Transmembrane helix</keyword>
<gene>
    <name evidence="2" type="ORF">DW663_08325</name>
</gene>
<name>A0A414PSR1_FUSMR</name>
<accession>A0A414PSR1</accession>
<organism evidence="2 3">
    <name type="scientific">Fusobacterium mortiferum</name>
    <dbReference type="NCBI Taxonomy" id="850"/>
    <lineage>
        <taxon>Bacteria</taxon>
        <taxon>Fusobacteriati</taxon>
        <taxon>Fusobacteriota</taxon>
        <taxon>Fusobacteriia</taxon>
        <taxon>Fusobacteriales</taxon>
        <taxon>Fusobacteriaceae</taxon>
        <taxon>Fusobacterium</taxon>
    </lineage>
</organism>
<feature type="transmembrane region" description="Helical" evidence="1">
    <location>
        <begin position="233"/>
        <end position="258"/>
    </location>
</feature>
<keyword evidence="1" id="KW-0812">Transmembrane</keyword>
<reference evidence="2 3" key="1">
    <citation type="submission" date="2018-08" db="EMBL/GenBank/DDBJ databases">
        <title>A genome reference for cultivated species of the human gut microbiota.</title>
        <authorList>
            <person name="Zou Y."/>
            <person name="Xue W."/>
            <person name="Luo G."/>
        </authorList>
    </citation>
    <scope>NUCLEOTIDE SEQUENCE [LARGE SCALE GENOMIC DNA]</scope>
    <source>
        <strain evidence="2 3">AM25-1</strain>
    </source>
</reference>